<feature type="region of interest" description="Disordered" evidence="1">
    <location>
        <begin position="24"/>
        <end position="52"/>
    </location>
</feature>
<dbReference type="Proteomes" id="UP000316726">
    <property type="component" value="Chromosome 15"/>
</dbReference>
<dbReference type="AlphaFoldDB" id="A0A5B8MX10"/>
<evidence type="ECO:0000256" key="1">
    <source>
        <dbReference type="SAM" id="MobiDB-lite"/>
    </source>
</evidence>
<protein>
    <submittedName>
        <fullName evidence="2">Uncharacterized protein</fullName>
    </submittedName>
</protein>
<accession>A0A5B8MX10</accession>
<organism evidence="2 3">
    <name type="scientific">Chloropicon primus</name>
    <dbReference type="NCBI Taxonomy" id="1764295"/>
    <lineage>
        <taxon>Eukaryota</taxon>
        <taxon>Viridiplantae</taxon>
        <taxon>Chlorophyta</taxon>
        <taxon>Chloropicophyceae</taxon>
        <taxon>Chloropicales</taxon>
        <taxon>Chloropicaceae</taxon>
        <taxon>Chloropicon</taxon>
    </lineage>
</organism>
<evidence type="ECO:0000313" key="2">
    <source>
        <dbReference type="EMBL" id="QDZ25027.1"/>
    </source>
</evidence>
<dbReference type="OrthoDB" id="3355217at2759"/>
<sequence>MQMVDMNMAVGRGGGLVSVRRVGSRGKRRRVVPSVAGGGDLEPRGESARRQSAASPLDAWMQSFISKNVRGAFIPQRCMECVGSGLVVCECCQGRGKVGGLLEGGKGTRCPRCEGDGCVDCGECKATGIRNNWLFQPAEDPGWGPRGEP</sequence>
<gene>
    <name evidence="2" type="ORF">A3770_15p75450</name>
</gene>
<name>A0A5B8MX10_9CHLO</name>
<evidence type="ECO:0000313" key="3">
    <source>
        <dbReference type="Proteomes" id="UP000316726"/>
    </source>
</evidence>
<dbReference type="EMBL" id="CP031048">
    <property type="protein sequence ID" value="QDZ25027.1"/>
    <property type="molecule type" value="Genomic_DNA"/>
</dbReference>
<proteinExistence type="predicted"/>
<reference evidence="2 3" key="1">
    <citation type="submission" date="2018-07" db="EMBL/GenBank/DDBJ databases">
        <title>The complete nuclear genome of the prasinophyte Chloropicon primus (CCMP1205).</title>
        <authorList>
            <person name="Pombert J.-F."/>
            <person name="Otis C."/>
            <person name="Turmel M."/>
            <person name="Lemieux C."/>
        </authorList>
    </citation>
    <scope>NUCLEOTIDE SEQUENCE [LARGE SCALE GENOMIC DNA]</scope>
    <source>
        <strain evidence="2 3">CCMP1205</strain>
    </source>
</reference>
<keyword evidence="3" id="KW-1185">Reference proteome</keyword>